<dbReference type="AlphaFoldDB" id="A0A6M8ATQ1"/>
<dbReference type="InterPro" id="IPR043502">
    <property type="entry name" value="DNA/RNA_pol_sf"/>
</dbReference>
<proteinExistence type="predicted"/>
<name>A0A6M8ATQ1_9EMBR</name>
<reference evidence="1" key="1">
    <citation type="submission" date="2019-10" db="EMBL/GenBank/DDBJ databases">
        <authorList>
            <person name="Robison T.A."/>
            <person name="Li F.-W."/>
        </authorList>
    </citation>
    <scope>NUCLEOTIDE SEQUENCE</scope>
    <source>
        <strain evidence="1">Oxford</strain>
    </source>
</reference>
<geneLocation type="mitochondrion" evidence="1"/>
<dbReference type="EMBL" id="MN544313">
    <property type="protein sequence ID" value="QKD76629.1"/>
    <property type="molecule type" value="Genomic_DNA"/>
</dbReference>
<evidence type="ECO:0008006" key="2">
    <source>
        <dbReference type="Google" id="ProtNLM"/>
    </source>
</evidence>
<dbReference type="GeneID" id="55751493"/>
<gene>
    <name evidence="1" type="primary">ORF122</name>
</gene>
<protein>
    <recommendedName>
        <fullName evidence="2">Reverse transcriptase domain-containing protein</fullName>
    </recommendedName>
</protein>
<reference evidence="1" key="2">
    <citation type="journal article" date="2020" name="Nat. Plants">
        <title>Anthoceros genomes illuminate the origin of land plants and the unique biology of hornworts.</title>
        <authorList>
            <person name="Li F.W."/>
            <person name="Nishiyama T."/>
            <person name="Waller M."/>
            <person name="Frangedakis E."/>
            <person name="Keller J."/>
            <person name="Li Z."/>
            <person name="Fernandez-Pozo N."/>
            <person name="Barker M.S."/>
            <person name="Bennett T."/>
            <person name="Blazquez M.A."/>
            <person name="Cheng S."/>
            <person name="Cuming A.C."/>
            <person name="de Vries J."/>
            <person name="de Vries S."/>
            <person name="Delaux P.M."/>
            <person name="Diop I.S."/>
            <person name="Harrison C.J."/>
            <person name="Hauser D."/>
            <person name="Hernandez-Garcia J."/>
            <person name="Kirbis A."/>
            <person name="Meeks J.C."/>
            <person name="Monte I."/>
            <person name="Mutte S.K."/>
            <person name="Neubauer A."/>
            <person name="Quandt D."/>
            <person name="Robison T."/>
            <person name="Shimamura M."/>
            <person name="Rensing S.A."/>
            <person name="Villarreal J.C."/>
            <person name="Weijers D."/>
            <person name="Wicke S."/>
            <person name="Wong G.K."/>
            <person name="Sakakibara K."/>
            <person name="Szovenyi P."/>
        </authorList>
    </citation>
    <scope>NUCLEOTIDE SEQUENCE</scope>
    <source>
        <strain evidence="1">Oxford</strain>
    </source>
</reference>
<dbReference type="RefSeq" id="YP_009863173.1">
    <property type="nucleotide sequence ID" value="NC_049004.1"/>
</dbReference>
<evidence type="ECO:0000313" key="1">
    <source>
        <dbReference type="EMBL" id="QKD76629.1"/>
    </source>
</evidence>
<sequence length="121" mass="14323">MVLERIFEANFSQHSPRFRPGCECQSAFKEIRNTWTGMCFLEFDMEKGFDSMDCHHLVNIVKARMEDQRRIDRIPNRRSGRKQESPPMTECLHLLSLWLCKIYGDSLEGGSHYSYHWNLPP</sequence>
<accession>A0A6M8ATQ1</accession>
<keyword evidence="1" id="KW-0496">Mitochondrion</keyword>
<dbReference type="SUPFAM" id="SSF56672">
    <property type="entry name" value="DNA/RNA polymerases"/>
    <property type="match status" value="1"/>
</dbReference>
<organism evidence="1">
    <name type="scientific">Anthoceros agrestis</name>
    <dbReference type="NCBI Taxonomy" id="41834"/>
    <lineage>
        <taxon>Eukaryota</taxon>
        <taxon>Viridiplantae</taxon>
        <taxon>Streptophyta</taxon>
        <taxon>Embryophyta</taxon>
        <taxon>Anthocerotophyta</taxon>
        <taxon>Anthocerotopsida</taxon>
        <taxon>Anthocerotidae</taxon>
        <taxon>Anthocerotales</taxon>
        <taxon>Anthocerotaceae</taxon>
        <taxon>Anthoceros</taxon>
    </lineage>
</organism>